<dbReference type="EMBL" id="FOBM01000018">
    <property type="protein sequence ID" value="SEM36586.1"/>
    <property type="molecule type" value="Genomic_DNA"/>
</dbReference>
<reference evidence="1 2" key="1">
    <citation type="submission" date="2016-10" db="EMBL/GenBank/DDBJ databases">
        <authorList>
            <person name="de Groot N.N."/>
        </authorList>
    </citation>
    <scope>NUCLEOTIDE SEQUENCE [LARGE SCALE GENOMIC DNA]</scope>
    <source>
        <strain evidence="1 2">VTM1R29</strain>
    </source>
</reference>
<name>A0A1H7XRV7_9STRE</name>
<dbReference type="AlphaFoldDB" id="A0A1H7XRV7"/>
<gene>
    <name evidence="1" type="ORF">SAMN04487839_11831</name>
</gene>
<dbReference type="RefSeq" id="WP_074596875.1">
    <property type="nucleotide sequence ID" value="NZ_FNUH01000013.1"/>
</dbReference>
<dbReference type="Proteomes" id="UP000182764">
    <property type="component" value="Unassembled WGS sequence"/>
</dbReference>
<accession>A0A1H7XRV7</accession>
<organism evidence="1 2">
    <name type="scientific">Streptococcus gallolyticus</name>
    <dbReference type="NCBI Taxonomy" id="315405"/>
    <lineage>
        <taxon>Bacteria</taxon>
        <taxon>Bacillati</taxon>
        <taxon>Bacillota</taxon>
        <taxon>Bacilli</taxon>
        <taxon>Lactobacillales</taxon>
        <taxon>Streptococcaceae</taxon>
        <taxon>Streptococcus</taxon>
    </lineage>
</organism>
<proteinExistence type="predicted"/>
<sequence>MVKLKVLQDFNDWQAKVLCPKGVVIEVTEQRFKELSKNLEAQGIKTDTVVEVVKEDKKSSK</sequence>
<evidence type="ECO:0000313" key="1">
    <source>
        <dbReference type="EMBL" id="SEM36586.1"/>
    </source>
</evidence>
<evidence type="ECO:0000313" key="2">
    <source>
        <dbReference type="Proteomes" id="UP000182764"/>
    </source>
</evidence>
<evidence type="ECO:0008006" key="3">
    <source>
        <dbReference type="Google" id="ProtNLM"/>
    </source>
</evidence>
<protein>
    <recommendedName>
        <fullName evidence="3">Phage protein</fullName>
    </recommendedName>
</protein>